<evidence type="ECO:0000256" key="7">
    <source>
        <dbReference type="SAM" id="MobiDB-lite"/>
    </source>
</evidence>
<evidence type="ECO:0000256" key="5">
    <source>
        <dbReference type="ARBA" id="ARBA00023054"/>
    </source>
</evidence>
<dbReference type="WBParaSite" id="ALUE_0000302301-mRNA-1">
    <property type="protein sequence ID" value="ALUE_0000302301-mRNA-1"/>
    <property type="gene ID" value="ALUE_0000302301"/>
</dbReference>
<dbReference type="SUPFAM" id="SSF56112">
    <property type="entry name" value="Protein kinase-like (PK-like)"/>
    <property type="match status" value="1"/>
</dbReference>
<feature type="compositionally biased region" description="Polar residues" evidence="7">
    <location>
        <begin position="57"/>
        <end position="93"/>
    </location>
</feature>
<comment type="domain">
    <text evidence="6">The pseudokinase domain, the coiled-coil (CC), and C-terminal knob domain (CK) form a structural unit (PKC) that forms an extensive high-affinity interaction surface for PAN2.</text>
</comment>
<dbReference type="PANTHER" id="PTHR12272">
    <property type="entry name" value="DEADENYLATION COMPLEX SUBUNIT PAN3"/>
    <property type="match status" value="1"/>
</dbReference>
<dbReference type="InterPro" id="IPR000719">
    <property type="entry name" value="Prot_kinase_dom"/>
</dbReference>
<dbReference type="GO" id="GO:0031251">
    <property type="term" value="C:PAN complex"/>
    <property type="evidence" value="ECO:0007669"/>
    <property type="project" value="UniProtKB-UniRule"/>
</dbReference>
<dbReference type="GO" id="GO:0008143">
    <property type="term" value="F:poly(A) binding"/>
    <property type="evidence" value="ECO:0007669"/>
    <property type="project" value="TreeGrafter"/>
</dbReference>
<dbReference type="HAMAP" id="MF_03181">
    <property type="entry name" value="PAN3"/>
    <property type="match status" value="1"/>
</dbReference>
<dbReference type="GO" id="GO:0005524">
    <property type="term" value="F:ATP binding"/>
    <property type="evidence" value="ECO:0007669"/>
    <property type="project" value="UniProtKB-UniRule"/>
</dbReference>
<feature type="region of interest" description="Knob domain" evidence="6">
    <location>
        <begin position="571"/>
        <end position="715"/>
    </location>
</feature>
<comment type="domain">
    <text evidence="6">Contains a pseudokinase domain. The protein kinase domain is predicted to be catalytically inactive because some of the residues important for catalytic activity are substituted and it lacks the equivalent of the binding site for a peptide substrate. However, it has retained an ATP-binding site and ATP-binding is required for mRNA degradation, stimulating the activity of the PAN2 nuclease in vitro. The nucleotide-binding site is juxtaposed to the RNase active site of PAN2 in the complex and may actually bind nucleosides of a poly(A) RNA rather than ATP, feeding the poly(A)-tail to the active site of the deadenylase and thus increasing the efficiency with which this distributive enzyme degrades oligo(A) RNAs.</text>
</comment>
<comment type="subcellular location">
    <subcellularLocation>
        <location evidence="6">Cytoplasm</location>
        <location evidence="6">P-body</location>
    </subcellularLocation>
</comment>
<evidence type="ECO:0000313" key="10">
    <source>
        <dbReference type="WBParaSite" id="ALUE_0000302301-mRNA-1"/>
    </source>
</evidence>
<dbReference type="GO" id="GO:0006397">
    <property type="term" value="P:mRNA processing"/>
    <property type="evidence" value="ECO:0007669"/>
    <property type="project" value="UniProtKB-KW"/>
</dbReference>
<comment type="caution">
    <text evidence="6">Lacks conserved residue(s) required for the propagation of feature annotation.</text>
</comment>
<dbReference type="GO" id="GO:0010606">
    <property type="term" value="P:positive regulation of cytoplasmic mRNA processing body assembly"/>
    <property type="evidence" value="ECO:0007669"/>
    <property type="project" value="UniProtKB-UniRule"/>
</dbReference>
<gene>
    <name evidence="6" type="primary">PAN3</name>
</gene>
<accession>A0A9J2P0W6</accession>
<keyword evidence="4 6" id="KW-0067">ATP-binding</keyword>
<dbReference type="InterPro" id="IPR041332">
    <property type="entry name" value="Pan3_CK"/>
</dbReference>
<feature type="binding site" evidence="6">
    <location>
        <begin position="362"/>
        <end position="369"/>
    </location>
    <ligand>
        <name>ATP</name>
        <dbReference type="ChEBI" id="CHEBI:30616"/>
    </ligand>
</feature>
<proteinExistence type="inferred from homology"/>
<dbReference type="GO" id="GO:0000932">
    <property type="term" value="C:P-body"/>
    <property type="evidence" value="ECO:0007669"/>
    <property type="project" value="UniProtKB-SubCell"/>
</dbReference>
<evidence type="ECO:0000256" key="4">
    <source>
        <dbReference type="ARBA" id="ARBA00022840"/>
    </source>
</evidence>
<comment type="domain">
    <text evidence="6">The N-terminal zinc finger binds to poly(A) RNA.</text>
</comment>
<dbReference type="Proteomes" id="UP000036681">
    <property type="component" value="Unplaced"/>
</dbReference>
<dbReference type="Gene3D" id="1.10.510.10">
    <property type="entry name" value="Transferase(Phosphotransferase) domain 1"/>
    <property type="match status" value="1"/>
</dbReference>
<dbReference type="GO" id="GO:0004672">
    <property type="term" value="F:protein kinase activity"/>
    <property type="evidence" value="ECO:0007669"/>
    <property type="project" value="InterPro"/>
</dbReference>
<dbReference type="FunFam" id="1.10.287.3700:FF:000001">
    <property type="entry name" value="PAN2-PAN3 deadenylation complex subunit PAN3"/>
    <property type="match status" value="1"/>
</dbReference>
<feature type="domain" description="Protein kinase" evidence="8">
    <location>
        <begin position="277"/>
        <end position="572"/>
    </location>
</feature>
<evidence type="ECO:0000256" key="3">
    <source>
        <dbReference type="ARBA" id="ARBA00022741"/>
    </source>
</evidence>
<dbReference type="FunFam" id="1.20.5.5160:FF:000002">
    <property type="entry name" value="PAN2-PAN3 deadenylation complex subunit PAN3"/>
    <property type="match status" value="1"/>
</dbReference>
<sequence>MKKGVRAEQGVDEGQSGKSGRMQSGNSAASDIFATCDHSATSVGAVPAGSRLAQYLHGSSTQPPVPRQSSWNNPLSQSQSTATPYGISSQSTLQPSTVPSYMASFAQMGLGDDKDLNPSISVAPFSMPSSSQRPMNYAGPTTQVLTASPVMHDPLRASGHLAEGGSASGYMQENYGGTTYFFQQGANAGLEQPREDQPNDGRIVVTTPGCFAYQGPLPHIGKFKPKGSTAQSFFTSPELKMELLQRQLAVQCRADPTVYGDLPQALEHFQNLVPLEPLKMPSLGHGERGVLGPYTSSVYKATSIRDGMPYCIRRIHNYRVNSAKHLSLADNWKKLIHANVVQLREVLVTRHFGDHSLLFVYDFHPLSETMKFRHLSNRINGMSTNFMDGMSGGGLQESLIWTYIVQLSSALRAIHSSGMAARTVDPTKIIIFSKTKLMLSSCGVLDVINPENNHNSIQHQQQEDLCGLGRVIVALAMGSLHAARRENLSASLAVISQHYTADMKNIISLLLSASVQGSRVRSINEVMPMIGARFYAQLELAQMKNDLLENELSKELENGRLFRLLCKLNTIIERPQFQMDMSWSETGDRYLLKLFRDYLFHQVTEAGKPWIDMAHIISCLNKLDAGLNEKIQLVSRDGDNVLVVSFLDLRRCLENAFRELHAAATAPPPPVSIAPPLLPMAPRLVPVHTMYAFGHTAYGDGRICVHATYSVRIGP</sequence>
<name>A0A9J2P0W6_ASCLU</name>
<feature type="binding site" evidence="6">
    <location>
        <position position="313"/>
    </location>
    <ligand>
        <name>ATP</name>
        <dbReference type="ChEBI" id="CHEBI:30616"/>
    </ligand>
</feature>
<evidence type="ECO:0000313" key="9">
    <source>
        <dbReference type="Proteomes" id="UP000036681"/>
    </source>
</evidence>
<evidence type="ECO:0000256" key="2">
    <source>
        <dbReference type="ARBA" id="ARBA00022664"/>
    </source>
</evidence>
<keyword evidence="2 6" id="KW-0507">mRNA processing</keyword>
<feature type="region of interest" description="Disordered" evidence="7">
    <location>
        <begin position="56"/>
        <end position="93"/>
    </location>
</feature>
<dbReference type="Gene3D" id="1.10.287.3700">
    <property type="match status" value="1"/>
</dbReference>
<dbReference type="PROSITE" id="PS50011">
    <property type="entry name" value="PROTEIN_KINASE_DOM"/>
    <property type="match status" value="1"/>
</dbReference>
<dbReference type="AlphaFoldDB" id="A0A9J2P0W6"/>
<organism evidence="9 10">
    <name type="scientific">Ascaris lumbricoides</name>
    <name type="common">Giant roundworm</name>
    <dbReference type="NCBI Taxonomy" id="6252"/>
    <lineage>
        <taxon>Eukaryota</taxon>
        <taxon>Metazoa</taxon>
        <taxon>Ecdysozoa</taxon>
        <taxon>Nematoda</taxon>
        <taxon>Chromadorea</taxon>
        <taxon>Rhabditida</taxon>
        <taxon>Spirurina</taxon>
        <taxon>Ascaridomorpha</taxon>
        <taxon>Ascaridoidea</taxon>
        <taxon>Ascarididae</taxon>
        <taxon>Ascaris</taxon>
    </lineage>
</organism>
<evidence type="ECO:0000256" key="1">
    <source>
        <dbReference type="ARBA" id="ARBA00022490"/>
    </source>
</evidence>
<dbReference type="PANTHER" id="PTHR12272:SF11">
    <property type="entry name" value="PAN2-PAN3 DEADENYLATION COMPLEX SUBUNIT PAN3"/>
    <property type="match status" value="1"/>
</dbReference>
<keyword evidence="5 6" id="KW-0175">Coiled coil</keyword>
<keyword evidence="3 6" id="KW-0547">Nucleotide-binding</keyword>
<protein>
    <recommendedName>
        <fullName evidence="6">PAN2-PAN3 deadenylation complex subunit PAN3</fullName>
    </recommendedName>
    <alternativeName>
        <fullName evidence="6">PAB1P-dependent poly(A)-specific ribonuclease</fullName>
    </alternativeName>
    <alternativeName>
        <fullName evidence="6">Poly(A)-nuclease deadenylation complex subunit 3</fullName>
        <shortName evidence="6">PAN deadenylation complex subunit 3</shortName>
    </alternativeName>
</protein>
<feature type="binding site" evidence="6">
    <location>
        <begin position="427"/>
        <end position="428"/>
    </location>
    <ligand>
        <name>ATP</name>
        <dbReference type="ChEBI" id="CHEBI:30616"/>
    </ligand>
</feature>
<comment type="similarity">
    <text evidence="6">Belongs to the protein kinase superfamily. PAN3 family.</text>
</comment>
<comment type="function">
    <text evidence="6">Regulatory subunit of the poly(A)-nuclease (PAN) deadenylation complex, one of two cytoplasmic mRNA deadenylases involved in general and miRNA-mediated mRNA turnover. PAN specifically shortens poly(A) tails of RNA and the activity is stimulated by poly(A)-binding protein (PABP). PAN deadenylation is followed by rapid degradation of the shortened mRNA tails by the CCR4-NOT complex. Deadenylated mRNAs are then degraded by two alternative mechanisms, namely exosome-mediated 3'-5' exonucleolytic degradation, or deadenlyation-dependent mRNA decaping and subsequent 5'-3' exonucleolytic degradation by XRN1. PAN3 acts as a positive regulator for PAN activity, recruiting the catalytic subunit PAN2 to mRNA via its interaction with RNA and PABP, and to miRNA targets via its interaction with GW182 family proteins.</text>
</comment>
<evidence type="ECO:0000256" key="6">
    <source>
        <dbReference type="HAMAP-Rule" id="MF_03181"/>
    </source>
</evidence>
<dbReference type="InterPro" id="IPR011009">
    <property type="entry name" value="Kinase-like_dom_sf"/>
</dbReference>
<feature type="compositionally biased region" description="Polar residues" evidence="7">
    <location>
        <begin position="16"/>
        <end position="26"/>
    </location>
</feature>
<feature type="region of interest" description="Disordered" evidence="7">
    <location>
        <begin position="1"/>
        <end position="26"/>
    </location>
</feature>
<dbReference type="Pfam" id="PF18101">
    <property type="entry name" value="Pan3_CK"/>
    <property type="match status" value="1"/>
</dbReference>
<feature type="coiled-coil region" evidence="6">
    <location>
        <begin position="532"/>
        <end position="570"/>
    </location>
</feature>
<dbReference type="GO" id="GO:0000289">
    <property type="term" value="P:nuclear-transcribed mRNA poly(A) tail shortening"/>
    <property type="evidence" value="ECO:0007669"/>
    <property type="project" value="UniProtKB-UniRule"/>
</dbReference>
<dbReference type="InterPro" id="IPR030844">
    <property type="entry name" value="PAN3"/>
</dbReference>
<reference evidence="10" key="1">
    <citation type="submission" date="2023-03" db="UniProtKB">
        <authorList>
            <consortium name="WormBaseParasite"/>
        </authorList>
    </citation>
    <scope>IDENTIFICATION</scope>
</reference>
<keyword evidence="9" id="KW-1185">Reference proteome</keyword>
<evidence type="ECO:0000259" key="8">
    <source>
        <dbReference type="PROSITE" id="PS50011"/>
    </source>
</evidence>
<comment type="subunit">
    <text evidence="6">Homodimer. Forms a heterotrimer with a catalytic subunit PAN2 to form the poly(A)-nuclease (PAN) deadenylation complex. Interacts (via PAM-2 motif) with poly(A)-binding protein (via PABC domain), conferring substrate specificity of the enzyme complex.</text>
</comment>
<dbReference type="Gene3D" id="1.20.5.5160">
    <property type="match status" value="1"/>
</dbReference>
<keyword evidence="1 6" id="KW-0963">Cytoplasm</keyword>